<dbReference type="FunFam" id="3.40.50.300:FF:000056">
    <property type="entry name" value="Cell division ATP-binding protein FtsE"/>
    <property type="match status" value="1"/>
</dbReference>
<dbReference type="InterPro" id="IPR041701">
    <property type="entry name" value="MetN_ABC"/>
</dbReference>
<dbReference type="Pfam" id="PF00005">
    <property type="entry name" value="ABC_tran"/>
    <property type="match status" value="1"/>
</dbReference>
<evidence type="ECO:0000256" key="2">
    <source>
        <dbReference type="ARBA" id="ARBA00005417"/>
    </source>
</evidence>
<evidence type="ECO:0000256" key="4">
    <source>
        <dbReference type="ARBA" id="ARBA00022448"/>
    </source>
</evidence>
<dbReference type="OrthoDB" id="9809450at2"/>
<evidence type="ECO:0000256" key="8">
    <source>
        <dbReference type="ARBA" id="ARBA00022967"/>
    </source>
</evidence>
<name>A0A2P8QYR5_9BACT</name>
<dbReference type="InterPro" id="IPR003439">
    <property type="entry name" value="ABC_transporter-like_ATP-bd"/>
</dbReference>
<dbReference type="InterPro" id="IPR050086">
    <property type="entry name" value="MetN_ABC_transporter-like"/>
</dbReference>
<comment type="function">
    <text evidence="1">Part of the ABC transporter FtsEX involved in cellular division. Important for assembly or stability of the septal ring.</text>
</comment>
<sequence>MIKVKNLVKSYGNIEVLKDINFEVKKGEIFALVGHSGAGKSTLLRCMNGLENYQGGSLKINGVEINSIKGKELREFRKNVGMIFQHFALMSRKTVFENVAIPLIFWKYDKEYIEKRVYELLEIVGLKDKAHVYPNELSGGQKQRVAIARALALNPEILLSDEATSALDPNTTKSILELLAKINKEFGITIVIVTHEMEVVKSIAHKAILLVNGVITNNGMIDELFLQPDENMREFLGEEEILPQTGTNIRLCFPKDVAFNPVITSMAKDLNIDFNIVWGRIEKLGEDVLGILVINLEDEHSKKVEQYLEKSGVIWELVK</sequence>
<dbReference type="Gene3D" id="3.40.50.300">
    <property type="entry name" value="P-loop containing nucleotide triphosphate hydrolases"/>
    <property type="match status" value="1"/>
</dbReference>
<dbReference type="AlphaFoldDB" id="A0A2P8QYR5"/>
<dbReference type="SMART" id="SM00382">
    <property type="entry name" value="AAA"/>
    <property type="match status" value="1"/>
</dbReference>
<evidence type="ECO:0000256" key="7">
    <source>
        <dbReference type="ARBA" id="ARBA00022840"/>
    </source>
</evidence>
<dbReference type="InterPro" id="IPR003593">
    <property type="entry name" value="AAA+_ATPase"/>
</dbReference>
<evidence type="ECO:0000256" key="9">
    <source>
        <dbReference type="ARBA" id="ARBA00022970"/>
    </source>
</evidence>
<dbReference type="InterPro" id="IPR017871">
    <property type="entry name" value="ABC_transporter-like_CS"/>
</dbReference>
<accession>A0A2P8QYR5</accession>
<protein>
    <recommendedName>
        <fullName evidence="3">Cell division ATP-binding protein FtsE</fullName>
    </recommendedName>
</protein>
<keyword evidence="5" id="KW-1003">Cell membrane</keyword>
<dbReference type="Pfam" id="PF09383">
    <property type="entry name" value="NIL"/>
    <property type="match status" value="1"/>
</dbReference>
<dbReference type="SUPFAM" id="SSF55021">
    <property type="entry name" value="ACT-like"/>
    <property type="match status" value="1"/>
</dbReference>
<dbReference type="PANTHER" id="PTHR43166:SF30">
    <property type="entry name" value="METHIONINE IMPORT ATP-BINDING PROTEIN METN"/>
    <property type="match status" value="1"/>
</dbReference>
<gene>
    <name evidence="12" type="ORF">CQ405_08300</name>
</gene>
<dbReference type="GO" id="GO:0005524">
    <property type="term" value="F:ATP binding"/>
    <property type="evidence" value="ECO:0007669"/>
    <property type="project" value="UniProtKB-KW"/>
</dbReference>
<evidence type="ECO:0000256" key="6">
    <source>
        <dbReference type="ARBA" id="ARBA00022741"/>
    </source>
</evidence>
<evidence type="ECO:0000313" key="13">
    <source>
        <dbReference type="Proteomes" id="UP000240535"/>
    </source>
</evidence>
<evidence type="ECO:0000256" key="10">
    <source>
        <dbReference type="ARBA" id="ARBA00023136"/>
    </source>
</evidence>
<dbReference type="InterPro" id="IPR027417">
    <property type="entry name" value="P-loop_NTPase"/>
</dbReference>
<evidence type="ECO:0000256" key="3">
    <source>
        <dbReference type="ARBA" id="ARBA00020019"/>
    </source>
</evidence>
<keyword evidence="4" id="KW-0813">Transport</keyword>
<proteinExistence type="inferred from homology"/>
<evidence type="ECO:0000259" key="11">
    <source>
        <dbReference type="PROSITE" id="PS50893"/>
    </source>
</evidence>
<reference evidence="13" key="1">
    <citation type="submission" date="2017-10" db="EMBL/GenBank/DDBJ databases">
        <title>Campylobacter species from seals.</title>
        <authorList>
            <person name="Gilbert M.J."/>
            <person name="Zomer A.L."/>
            <person name="Timmerman A.J."/>
            <person name="Duim B."/>
            <person name="Wagenaar J.A."/>
        </authorList>
    </citation>
    <scope>NUCLEOTIDE SEQUENCE [LARGE SCALE GENOMIC DNA]</scope>
    <source>
        <strain evidence="13">17S00004-5</strain>
    </source>
</reference>
<keyword evidence="9" id="KW-0029">Amino-acid transport</keyword>
<keyword evidence="6" id="KW-0547">Nucleotide-binding</keyword>
<comment type="caution">
    <text evidence="12">The sequence shown here is derived from an EMBL/GenBank/DDBJ whole genome shotgun (WGS) entry which is preliminary data.</text>
</comment>
<dbReference type="CDD" id="cd03258">
    <property type="entry name" value="ABC_MetN_methionine_transporter"/>
    <property type="match status" value="1"/>
</dbReference>
<dbReference type="RefSeq" id="WP_106872600.1">
    <property type="nucleotide sequence ID" value="NZ_CP053841.1"/>
</dbReference>
<keyword evidence="7 12" id="KW-0067">ATP-binding</keyword>
<keyword evidence="13" id="KW-1185">Reference proteome</keyword>
<dbReference type="PROSITE" id="PS00211">
    <property type="entry name" value="ABC_TRANSPORTER_1"/>
    <property type="match status" value="1"/>
</dbReference>
<evidence type="ECO:0000256" key="5">
    <source>
        <dbReference type="ARBA" id="ARBA00022475"/>
    </source>
</evidence>
<dbReference type="SUPFAM" id="SSF52540">
    <property type="entry name" value="P-loop containing nucleoside triphosphate hydrolases"/>
    <property type="match status" value="1"/>
</dbReference>
<dbReference type="InterPro" id="IPR045865">
    <property type="entry name" value="ACT-like_dom_sf"/>
</dbReference>
<organism evidence="12 13">
    <name type="scientific">Campylobacter blaseri</name>
    <dbReference type="NCBI Taxonomy" id="2042961"/>
    <lineage>
        <taxon>Bacteria</taxon>
        <taxon>Pseudomonadati</taxon>
        <taxon>Campylobacterota</taxon>
        <taxon>Epsilonproteobacteria</taxon>
        <taxon>Campylobacterales</taxon>
        <taxon>Campylobacteraceae</taxon>
        <taxon>Campylobacter</taxon>
    </lineage>
</organism>
<feature type="domain" description="ABC transporter" evidence="11">
    <location>
        <begin position="2"/>
        <end position="237"/>
    </location>
</feature>
<dbReference type="InterPro" id="IPR018449">
    <property type="entry name" value="NIL_domain"/>
</dbReference>
<dbReference type="Proteomes" id="UP000240535">
    <property type="component" value="Unassembled WGS sequence"/>
</dbReference>
<dbReference type="EMBL" id="PDHH01000008">
    <property type="protein sequence ID" value="PSM51380.1"/>
    <property type="molecule type" value="Genomic_DNA"/>
</dbReference>
<evidence type="ECO:0000256" key="1">
    <source>
        <dbReference type="ARBA" id="ARBA00002579"/>
    </source>
</evidence>
<dbReference type="PANTHER" id="PTHR43166">
    <property type="entry name" value="AMINO ACID IMPORT ATP-BINDING PROTEIN"/>
    <property type="match status" value="1"/>
</dbReference>
<comment type="similarity">
    <text evidence="2">Belongs to the ABC transporter superfamily.</text>
</comment>
<dbReference type="PROSITE" id="PS50893">
    <property type="entry name" value="ABC_TRANSPORTER_2"/>
    <property type="match status" value="1"/>
</dbReference>
<keyword evidence="8" id="KW-1278">Translocase</keyword>
<dbReference type="Gene3D" id="3.30.70.260">
    <property type="match status" value="1"/>
</dbReference>
<evidence type="ECO:0000313" key="12">
    <source>
        <dbReference type="EMBL" id="PSM51380.1"/>
    </source>
</evidence>
<dbReference type="GO" id="GO:0006865">
    <property type="term" value="P:amino acid transport"/>
    <property type="evidence" value="ECO:0007669"/>
    <property type="project" value="UniProtKB-KW"/>
</dbReference>
<keyword evidence="10" id="KW-0472">Membrane</keyword>
<dbReference type="GO" id="GO:0016887">
    <property type="term" value="F:ATP hydrolysis activity"/>
    <property type="evidence" value="ECO:0007669"/>
    <property type="project" value="InterPro"/>
</dbReference>
<dbReference type="GO" id="GO:0005886">
    <property type="term" value="C:plasma membrane"/>
    <property type="evidence" value="ECO:0007669"/>
    <property type="project" value="UniProtKB-ARBA"/>
</dbReference>
<dbReference type="SMART" id="SM00930">
    <property type="entry name" value="NIL"/>
    <property type="match status" value="1"/>
</dbReference>